<dbReference type="Gene3D" id="1.20.5.170">
    <property type="match status" value="1"/>
</dbReference>
<proteinExistence type="predicted"/>
<sequence>MTNENPQRPQPDLNISAAEILKIPNVPAIDDGQQLLAELREMRAQWTRDITGIRQDLVGLRQDITGLRQDIAGFRQDLLTVTTVSERDRQDPDGPRLLSDFVDQEIFSHGLEDRAKDYSLEKILSYAQSGLPIFVVGELPQSAISAVEDEQDKVTRAMERPTEQRSVAVVRDHAELVTALERADILPRASLNCSGGPVYTNCRHDEDSGDDFVYIFNDQDDDTSCELTFTTGSNQVSTTMRQVANEMKLLQFSSPSESDGDIDTDPEALCSYADPDANVVQTATNITSP</sequence>
<gene>
    <name evidence="1" type="ORF">B0A52_10367</name>
</gene>
<protein>
    <submittedName>
        <fullName evidence="1">Uncharacterized protein</fullName>
    </submittedName>
</protein>
<name>A0A438MQC0_EXOME</name>
<dbReference type="Proteomes" id="UP000288859">
    <property type="component" value="Unassembled WGS sequence"/>
</dbReference>
<dbReference type="AlphaFoldDB" id="A0A438MQC0"/>
<evidence type="ECO:0000313" key="1">
    <source>
        <dbReference type="EMBL" id="RVX65805.1"/>
    </source>
</evidence>
<dbReference type="OrthoDB" id="4120486at2759"/>
<accession>A0A438MQC0</accession>
<comment type="caution">
    <text evidence="1">The sequence shown here is derived from an EMBL/GenBank/DDBJ whole genome shotgun (WGS) entry which is preliminary data.</text>
</comment>
<dbReference type="EMBL" id="NAJM01000079">
    <property type="protein sequence ID" value="RVX65805.1"/>
    <property type="molecule type" value="Genomic_DNA"/>
</dbReference>
<evidence type="ECO:0000313" key="2">
    <source>
        <dbReference type="Proteomes" id="UP000288859"/>
    </source>
</evidence>
<organism evidence="1 2">
    <name type="scientific">Exophiala mesophila</name>
    <name type="common">Black yeast-like fungus</name>
    <dbReference type="NCBI Taxonomy" id="212818"/>
    <lineage>
        <taxon>Eukaryota</taxon>
        <taxon>Fungi</taxon>
        <taxon>Dikarya</taxon>
        <taxon>Ascomycota</taxon>
        <taxon>Pezizomycotina</taxon>
        <taxon>Eurotiomycetes</taxon>
        <taxon>Chaetothyriomycetidae</taxon>
        <taxon>Chaetothyriales</taxon>
        <taxon>Herpotrichiellaceae</taxon>
        <taxon>Exophiala</taxon>
    </lineage>
</organism>
<reference evidence="1 2" key="1">
    <citation type="submission" date="2017-03" db="EMBL/GenBank/DDBJ databases">
        <title>Genomes of endolithic fungi from Antarctica.</title>
        <authorList>
            <person name="Coleine C."/>
            <person name="Masonjones S."/>
            <person name="Stajich J.E."/>
        </authorList>
    </citation>
    <scope>NUCLEOTIDE SEQUENCE [LARGE SCALE GENOMIC DNA]</scope>
    <source>
        <strain evidence="1 2">CCFEE 6314</strain>
    </source>
</reference>